<dbReference type="PANTHER" id="PTHR30354">
    <property type="entry name" value="GNT FAMILY GLUCONATE TRANSPORTER"/>
    <property type="match status" value="1"/>
</dbReference>
<protein>
    <submittedName>
        <fullName evidence="2">Gluconate:proton symporter</fullName>
    </submittedName>
</protein>
<keyword evidence="1" id="KW-0472">Membrane</keyword>
<feature type="transmembrane region" description="Helical" evidence="1">
    <location>
        <begin position="275"/>
        <end position="293"/>
    </location>
</feature>
<dbReference type="OrthoDB" id="2136698at2"/>
<proteinExistence type="predicted"/>
<evidence type="ECO:0000313" key="3">
    <source>
        <dbReference type="Proteomes" id="UP000243650"/>
    </source>
</evidence>
<accession>A0A2P6MGU6</accession>
<sequence>MTITAAGAGIGFLLAVILILIRFSPVYSLLIGAVAGGLIGGADLMTTISFMMEGAEGMVPAVLRVIASGALAGVMIESGAASSIARFVVRVFGEKRALAALAVAAMILTAVGVFIVVAIITVSTIAVVIAKNAGLSKPAILLAMVGGGKAGNLISPNPNTIALADAFDLPLTTVMAVGIPSAVTGILVTCWIAEKLKHKGSFVQDEVTEEPFHLPPVWKAAAAPVTAISLLILGPAAGIEIDPLIALPLGAFVGTLVLGQWDSIRFFMRSGLDKVMPVALLLLVTGAIAGIITNSDSEAAMTGFISAIGLPGYFLAPFTGMVMGGATGSTTAATVISSEVFGSTLLELGISAVSAAAMIHAGSVMIDHSPVGSFFHATAASVHMDLKERLRLFPYEAAVGLVITITATLIYGTFGGWI</sequence>
<feature type="transmembrane region" description="Helical" evidence="1">
    <location>
        <begin position="58"/>
        <end position="76"/>
    </location>
</feature>
<dbReference type="Proteomes" id="UP000243650">
    <property type="component" value="Unassembled WGS sequence"/>
</dbReference>
<dbReference type="GO" id="GO:0015128">
    <property type="term" value="F:gluconate transmembrane transporter activity"/>
    <property type="evidence" value="ECO:0007669"/>
    <property type="project" value="InterPro"/>
</dbReference>
<dbReference type="Pfam" id="PF02447">
    <property type="entry name" value="GntP_permease"/>
    <property type="match status" value="1"/>
</dbReference>
<feature type="transmembrane region" description="Helical" evidence="1">
    <location>
        <begin position="30"/>
        <end position="52"/>
    </location>
</feature>
<dbReference type="GO" id="GO:0005886">
    <property type="term" value="C:plasma membrane"/>
    <property type="evidence" value="ECO:0007669"/>
    <property type="project" value="TreeGrafter"/>
</dbReference>
<evidence type="ECO:0000256" key="1">
    <source>
        <dbReference type="SAM" id="Phobius"/>
    </source>
</evidence>
<organism evidence="2 3">
    <name type="scientific">Alkalicoccus urumqiensis</name>
    <name type="common">Bacillus urumqiensis</name>
    <dbReference type="NCBI Taxonomy" id="1548213"/>
    <lineage>
        <taxon>Bacteria</taxon>
        <taxon>Bacillati</taxon>
        <taxon>Bacillota</taxon>
        <taxon>Bacilli</taxon>
        <taxon>Bacillales</taxon>
        <taxon>Bacillaceae</taxon>
        <taxon>Alkalicoccus</taxon>
    </lineage>
</organism>
<dbReference type="AlphaFoldDB" id="A0A2P6MGU6"/>
<dbReference type="EMBL" id="PVNS01000008">
    <property type="protein sequence ID" value="PRO65509.1"/>
    <property type="molecule type" value="Genomic_DNA"/>
</dbReference>
<dbReference type="PANTHER" id="PTHR30354:SF23">
    <property type="entry name" value="GNTP FAMILY PERMEASE"/>
    <property type="match status" value="1"/>
</dbReference>
<name>A0A2P6MGU6_ALKUR</name>
<dbReference type="RefSeq" id="WP_105959348.1">
    <property type="nucleotide sequence ID" value="NZ_PVNS01000008.1"/>
</dbReference>
<dbReference type="InterPro" id="IPR003474">
    <property type="entry name" value="Glcn_transporter"/>
</dbReference>
<feature type="transmembrane region" description="Helical" evidence="1">
    <location>
        <begin position="97"/>
        <end position="130"/>
    </location>
</feature>
<keyword evidence="1" id="KW-0812">Transmembrane</keyword>
<evidence type="ECO:0000313" key="2">
    <source>
        <dbReference type="EMBL" id="PRO65509.1"/>
    </source>
</evidence>
<feature type="transmembrane region" description="Helical" evidence="1">
    <location>
        <begin position="6"/>
        <end position="23"/>
    </location>
</feature>
<dbReference type="PRINTS" id="PR00173">
    <property type="entry name" value="EDTRNSPORT"/>
</dbReference>
<feature type="transmembrane region" description="Helical" evidence="1">
    <location>
        <begin position="173"/>
        <end position="193"/>
    </location>
</feature>
<gene>
    <name evidence="2" type="ORF">C6I21_09935</name>
</gene>
<feature type="transmembrane region" description="Helical" evidence="1">
    <location>
        <begin position="299"/>
        <end position="316"/>
    </location>
</feature>
<feature type="transmembrane region" description="Helical" evidence="1">
    <location>
        <begin position="392"/>
        <end position="414"/>
    </location>
</feature>
<keyword evidence="1" id="KW-1133">Transmembrane helix</keyword>
<comment type="caution">
    <text evidence="2">The sequence shown here is derived from an EMBL/GenBank/DDBJ whole genome shotgun (WGS) entry which is preliminary data.</text>
</comment>
<keyword evidence="3" id="KW-1185">Reference proteome</keyword>
<reference evidence="2 3" key="1">
    <citation type="submission" date="2018-03" db="EMBL/GenBank/DDBJ databases">
        <title>Bacillus urumqiensis sp. nov., a moderately haloalkaliphilic bacterium isolated from a salt lake.</title>
        <authorList>
            <person name="Zhao B."/>
            <person name="Liao Z."/>
        </authorList>
    </citation>
    <scope>NUCLEOTIDE SEQUENCE [LARGE SCALE GENOMIC DNA]</scope>
    <source>
        <strain evidence="2 3">BZ-SZ-XJ18</strain>
    </source>
</reference>